<proteinExistence type="predicted"/>
<dbReference type="RefSeq" id="WP_139261647.1">
    <property type="nucleotide sequence ID" value="NZ_FQWH01000006.1"/>
</dbReference>
<organism evidence="1 2">
    <name type="scientific">Flavobacterium johnsoniae</name>
    <name type="common">Cytophaga johnsonae</name>
    <dbReference type="NCBI Taxonomy" id="986"/>
    <lineage>
        <taxon>Bacteria</taxon>
        <taxon>Pseudomonadati</taxon>
        <taxon>Bacteroidota</taxon>
        <taxon>Flavobacteriia</taxon>
        <taxon>Flavobacteriales</taxon>
        <taxon>Flavobacteriaceae</taxon>
        <taxon>Flavobacterium</taxon>
    </lineage>
</organism>
<gene>
    <name evidence="1" type="ORF">SAMN05444388_106215</name>
</gene>
<reference evidence="1 2" key="1">
    <citation type="submission" date="2016-11" db="EMBL/GenBank/DDBJ databases">
        <authorList>
            <person name="Jaros S."/>
            <person name="Januszkiewicz K."/>
            <person name="Wedrychowicz H."/>
        </authorList>
    </citation>
    <scope>NUCLEOTIDE SEQUENCE [LARGE SCALE GENOMIC DNA]</scope>
    <source>
        <strain evidence="1 2">DSM 6792</strain>
    </source>
</reference>
<dbReference type="Proteomes" id="UP000184112">
    <property type="component" value="Unassembled WGS sequence"/>
</dbReference>
<sequence>MQTIQTVRGIRRKYRPTARCAPSKKEPEQFRSARTPADGFLRHSFLPLFEMGKKIPDQFQVENDFFNSLAILTGLYGFEVLDTTGKSYPYNILLAHCDAQKQLNRLGSDIELSIMQCNNGCVKLATKHVYNTCNTLYYIPVLPLYRLLQNRKQKQTAELLLSVFAYLYHIAGIPYYREENSYLYYHYECMEEWLIDELEDEESENGNSMISELNTASYYGDVMHRKMYNPYHLNVFEKRIGSYKFNNSFEKDCLNAAKQALTLMLEYPANTIFQNTSNEVFESEEGIIRAEQYISFIAETDGQLYENIARVINDELNECSEIEEPSLLQIYDAQNELTHKALDFECRLFPLLNDLCTLLNNMP</sequence>
<dbReference type="EMBL" id="FQWH01000006">
    <property type="protein sequence ID" value="SHH09886.1"/>
    <property type="molecule type" value="Genomic_DNA"/>
</dbReference>
<evidence type="ECO:0000313" key="1">
    <source>
        <dbReference type="EMBL" id="SHH09886.1"/>
    </source>
</evidence>
<evidence type="ECO:0000313" key="2">
    <source>
        <dbReference type="Proteomes" id="UP000184112"/>
    </source>
</evidence>
<protein>
    <submittedName>
        <fullName evidence="1">Uncharacterized protein</fullName>
    </submittedName>
</protein>
<dbReference type="AlphaFoldDB" id="A0A1M5Q7K6"/>
<accession>A0A1M5Q7K6</accession>
<name>A0A1M5Q7K6_FLAJO</name>